<comment type="function">
    <text evidence="14">Catalyzes the phosphorylation of ribose at O-5 in a reaction requiring ATP and magnesium. The resulting D-ribose-5-phosphate can then be used either for sythesis of nucleotides, histidine, and tryptophan, or as a component of the pentose phosphate pathway.</text>
</comment>
<protein>
    <recommendedName>
        <fullName evidence="3 14">Ribokinase</fullName>
        <shortName evidence="14">RK</shortName>
        <ecNumber evidence="2 14">2.7.1.15</ecNumber>
    </recommendedName>
</protein>
<evidence type="ECO:0000256" key="6">
    <source>
        <dbReference type="ARBA" id="ARBA00022723"/>
    </source>
</evidence>
<dbReference type="InterPro" id="IPR011877">
    <property type="entry name" value="Ribokinase"/>
</dbReference>
<feature type="binding site" evidence="14">
    <location>
        <position position="259"/>
    </location>
    <ligand>
        <name>substrate</name>
    </ligand>
</feature>
<dbReference type="InterPro" id="IPR038324">
    <property type="entry name" value="Rpb4/RPC9_sf"/>
</dbReference>
<keyword evidence="9 14" id="KW-0067">ATP-binding</keyword>
<keyword evidence="13 14" id="KW-0119">Carbohydrate metabolism</keyword>
<dbReference type="EMBL" id="CAJGYM010000120">
    <property type="protein sequence ID" value="CAD6198269.1"/>
    <property type="molecule type" value="Genomic_DNA"/>
</dbReference>
<evidence type="ECO:0000256" key="10">
    <source>
        <dbReference type="ARBA" id="ARBA00022842"/>
    </source>
</evidence>
<dbReference type="InterPro" id="IPR002173">
    <property type="entry name" value="Carboh/pur_kinase_PfkB_CS"/>
</dbReference>
<dbReference type="GO" id="GO:0019303">
    <property type="term" value="P:D-ribose catabolic process"/>
    <property type="evidence" value="ECO:0007669"/>
    <property type="project" value="UniProtKB-UniRule"/>
</dbReference>
<dbReference type="InterPro" id="IPR005574">
    <property type="entry name" value="Rpb4/RPC9"/>
</dbReference>
<sequence>MEPPKSSKIVVFGSVVQDLISYTDRFPKPGESIRGNAFFAGSGGKGANQAVASAKLGADVHLIAKVGDDMFGEMNLKNLTKEGVNVDAVTKSENSQTATATITVDGEGENSIVVFLGANMEMTADVVEKNKELISSAGVVVAQSEVPREGNYEMFQYAKEHNVTTILNPAPADPKIDKRTFSLIDIICTNENEAEMITGIKQKDVETAKKAAEAMLEFGCKIVIITLGSKGIVTVSQDTPVEVIPVNKTKAVDTTGAGDCFVGSLAAFIARGIEWREAIKCAANLASLSVTRKGTQASYWNLEEIQMASTSANTDTVIEEDAAEIRFPKEFEVSNCDALLTSEVFLLLEHRRQQSEQKDDIEEMSEVFIKTLSYARRLSRFKNRETIRAVRAIFAEKNFHKFEVAQIANLCPESAEEAKALIPSLENKIEDAELDEILKEVQAKRTMGGWKLESARFLIMVGFPVGAFWLFNQPKIFKEFMKGYKVPDSSSGDKAIADFKEQLLAQKRKDEYESFLREQMAFEEAKKIRAQHGI</sequence>
<comment type="cofactor">
    <cofactor evidence="14">
        <name>Mg(2+)</name>
        <dbReference type="ChEBI" id="CHEBI:18420"/>
    </cofactor>
    <text evidence="14">Requires a divalent cation, most likely magnesium in vivo, as an electrophilic catalyst to aid phosphoryl group transfer. It is the chelate of the metal and the nucleotide that is the actual substrate.</text>
</comment>
<dbReference type="InterPro" id="IPR029056">
    <property type="entry name" value="Ribokinase-like"/>
</dbReference>
<evidence type="ECO:0000256" key="9">
    <source>
        <dbReference type="ARBA" id="ARBA00022840"/>
    </source>
</evidence>
<keyword evidence="7 14" id="KW-0547">Nucleotide-binding</keyword>
<feature type="binding site" evidence="14">
    <location>
        <position position="145"/>
    </location>
    <ligand>
        <name>substrate</name>
    </ligand>
</feature>
<evidence type="ECO:0000256" key="3">
    <source>
        <dbReference type="ARBA" id="ARBA00016943"/>
    </source>
</evidence>
<name>A0A8S1HP70_9PELO</name>
<keyword evidence="6 14" id="KW-0479">Metal-binding</keyword>
<evidence type="ECO:0000256" key="8">
    <source>
        <dbReference type="ARBA" id="ARBA00022777"/>
    </source>
</evidence>
<keyword evidence="17" id="KW-1185">Reference proteome</keyword>
<comment type="catalytic activity">
    <reaction evidence="14">
        <text>D-ribose + ATP = D-ribose 5-phosphate + ADP + H(+)</text>
        <dbReference type="Rhea" id="RHEA:13697"/>
        <dbReference type="ChEBI" id="CHEBI:15378"/>
        <dbReference type="ChEBI" id="CHEBI:30616"/>
        <dbReference type="ChEBI" id="CHEBI:47013"/>
        <dbReference type="ChEBI" id="CHEBI:78346"/>
        <dbReference type="ChEBI" id="CHEBI:456216"/>
        <dbReference type="EC" id="2.7.1.15"/>
    </reaction>
</comment>
<dbReference type="InterPro" id="IPR010997">
    <property type="entry name" value="HRDC-like_sf"/>
</dbReference>
<dbReference type="Gene3D" id="1.20.1250.40">
    <property type="match status" value="1"/>
</dbReference>
<evidence type="ECO:0000256" key="5">
    <source>
        <dbReference type="ARBA" id="ARBA00022679"/>
    </source>
</evidence>
<evidence type="ECO:0000256" key="13">
    <source>
        <dbReference type="ARBA" id="ARBA00023277"/>
    </source>
</evidence>
<comment type="similarity">
    <text evidence="14">Belongs to the carbohydrate kinase PfkB family. Ribokinase subfamily.</text>
</comment>
<comment type="pathway">
    <text evidence="14">Carbohydrate metabolism; D-ribose degradation; D-ribose 5-phosphate from beta-D-ribopyranose: step 2/2.</text>
</comment>
<dbReference type="GO" id="GO:0030880">
    <property type="term" value="C:RNA polymerase complex"/>
    <property type="evidence" value="ECO:0007669"/>
    <property type="project" value="InterPro"/>
</dbReference>
<dbReference type="SUPFAM" id="SSF47819">
    <property type="entry name" value="HRDC-like"/>
    <property type="match status" value="1"/>
</dbReference>
<feature type="binding site" evidence="14">
    <location>
        <position position="292"/>
    </location>
    <ligand>
        <name>K(+)</name>
        <dbReference type="ChEBI" id="CHEBI:29103"/>
    </ligand>
</feature>
<feature type="binding site" evidence="14">
    <location>
        <position position="190"/>
    </location>
    <ligand>
        <name>ATP</name>
        <dbReference type="ChEBI" id="CHEBI:30616"/>
    </ligand>
</feature>
<dbReference type="InterPro" id="IPR011611">
    <property type="entry name" value="PfkB_dom"/>
</dbReference>
<dbReference type="GO" id="GO:0005524">
    <property type="term" value="F:ATP binding"/>
    <property type="evidence" value="ECO:0007669"/>
    <property type="project" value="UniProtKB-UniRule"/>
</dbReference>
<dbReference type="EC" id="2.7.1.15" evidence="2 14"/>
<comment type="caution">
    <text evidence="16">The sequence shown here is derived from an EMBL/GenBank/DDBJ whole genome shotgun (WGS) entry which is preliminary data.</text>
</comment>
<dbReference type="SMART" id="SM00657">
    <property type="entry name" value="RPOL4c"/>
    <property type="match status" value="1"/>
</dbReference>
<keyword evidence="11 14" id="KW-0630">Potassium</keyword>
<organism evidence="16 17">
    <name type="scientific">Caenorhabditis auriculariae</name>
    <dbReference type="NCBI Taxonomy" id="2777116"/>
    <lineage>
        <taxon>Eukaryota</taxon>
        <taxon>Metazoa</taxon>
        <taxon>Ecdysozoa</taxon>
        <taxon>Nematoda</taxon>
        <taxon>Chromadorea</taxon>
        <taxon>Rhabditida</taxon>
        <taxon>Rhabditina</taxon>
        <taxon>Rhabditomorpha</taxon>
        <taxon>Rhabditoidea</taxon>
        <taxon>Rhabditidae</taxon>
        <taxon>Peloderinae</taxon>
        <taxon>Caenorhabditis</taxon>
    </lineage>
</organism>
<evidence type="ECO:0000256" key="14">
    <source>
        <dbReference type="HAMAP-Rule" id="MF_03215"/>
    </source>
</evidence>
<evidence type="ECO:0000256" key="12">
    <source>
        <dbReference type="ARBA" id="ARBA00023242"/>
    </source>
</evidence>
<dbReference type="GO" id="GO:0005739">
    <property type="term" value="C:mitochondrion"/>
    <property type="evidence" value="ECO:0007669"/>
    <property type="project" value="InterPro"/>
</dbReference>
<dbReference type="Pfam" id="PF03874">
    <property type="entry name" value="RNA_pol_Rpb4"/>
    <property type="match status" value="1"/>
</dbReference>
<dbReference type="HAMAP" id="MF_01987">
    <property type="entry name" value="Ribokinase"/>
    <property type="match status" value="1"/>
</dbReference>
<dbReference type="InterPro" id="IPR002139">
    <property type="entry name" value="Ribo/fructo_kinase"/>
</dbReference>
<dbReference type="Pfam" id="PF09803">
    <property type="entry name" value="Pet100"/>
    <property type="match status" value="1"/>
</dbReference>
<keyword evidence="10 14" id="KW-0460">Magnesium</keyword>
<gene>
    <name evidence="16" type="ORF">CAUJ_LOCUS14175</name>
</gene>
<evidence type="ECO:0000313" key="16">
    <source>
        <dbReference type="EMBL" id="CAD6198269.1"/>
    </source>
</evidence>
<comment type="caution">
    <text evidence="14">Lacks conserved residue(s) required for the propagation of feature annotation.</text>
</comment>
<evidence type="ECO:0000259" key="15">
    <source>
        <dbReference type="SMART" id="SM00657"/>
    </source>
</evidence>
<dbReference type="GO" id="GO:0004747">
    <property type="term" value="F:ribokinase activity"/>
    <property type="evidence" value="ECO:0007669"/>
    <property type="project" value="UniProtKB-UniRule"/>
</dbReference>
<feature type="binding site" evidence="14">
    <location>
        <begin position="16"/>
        <end position="18"/>
    </location>
    <ligand>
        <name>substrate</name>
    </ligand>
</feature>
<evidence type="ECO:0000256" key="2">
    <source>
        <dbReference type="ARBA" id="ARBA00012035"/>
    </source>
</evidence>
<dbReference type="GO" id="GO:0046872">
    <property type="term" value="F:metal ion binding"/>
    <property type="evidence" value="ECO:0007669"/>
    <property type="project" value="UniProtKB-KW"/>
</dbReference>
<comment type="subcellular location">
    <subcellularLocation>
        <location evidence="14">Cytoplasm</location>
    </subcellularLocation>
    <subcellularLocation>
        <location evidence="14">Nucleus</location>
    </subcellularLocation>
</comment>
<dbReference type="PRINTS" id="PR00990">
    <property type="entry name" value="RIBOKINASE"/>
</dbReference>
<feature type="binding site" evidence="14">
    <location>
        <begin position="226"/>
        <end position="231"/>
    </location>
    <ligand>
        <name>ATP</name>
        <dbReference type="ChEBI" id="CHEBI:30616"/>
    </ligand>
</feature>
<feature type="binding site" evidence="14">
    <location>
        <position position="289"/>
    </location>
    <ligand>
        <name>K(+)</name>
        <dbReference type="ChEBI" id="CHEBI:29103"/>
    </ligand>
</feature>
<dbReference type="GO" id="GO:0005634">
    <property type="term" value="C:nucleus"/>
    <property type="evidence" value="ECO:0007669"/>
    <property type="project" value="UniProtKB-SubCell"/>
</dbReference>
<dbReference type="PANTHER" id="PTHR10584">
    <property type="entry name" value="SUGAR KINASE"/>
    <property type="match status" value="1"/>
</dbReference>
<comment type="activity regulation">
    <text evidence="14">Activated by a monovalent cation that binds near, but not in, the active site. The most likely occupant of the site in vivo is potassium. Ion binding induces a conformational change that may alter substrate affinity.</text>
</comment>
<dbReference type="FunFam" id="1.20.1250.40:FF:000010">
    <property type="entry name" value="RNA Polymerase II (B) subunit"/>
    <property type="match status" value="1"/>
</dbReference>
<dbReference type="PROSITE" id="PS00583">
    <property type="entry name" value="PFKB_KINASES_1"/>
    <property type="match status" value="1"/>
</dbReference>
<feature type="binding site" evidence="14">
    <location>
        <position position="253"/>
    </location>
    <ligand>
        <name>K(+)</name>
        <dbReference type="ChEBI" id="CHEBI:29103"/>
    </ligand>
</feature>
<feature type="binding site" evidence="14">
    <location>
        <begin position="44"/>
        <end position="48"/>
    </location>
    <ligand>
        <name>substrate</name>
    </ligand>
</feature>
<dbReference type="SUPFAM" id="SSF53613">
    <property type="entry name" value="Ribokinase-like"/>
    <property type="match status" value="1"/>
</dbReference>
<evidence type="ECO:0000313" key="17">
    <source>
        <dbReference type="Proteomes" id="UP000835052"/>
    </source>
</evidence>
<dbReference type="GO" id="GO:0033617">
    <property type="term" value="P:mitochondrial respiratory chain complex IV assembly"/>
    <property type="evidence" value="ECO:0007669"/>
    <property type="project" value="InterPro"/>
</dbReference>
<dbReference type="Gene3D" id="3.40.1190.20">
    <property type="match status" value="1"/>
</dbReference>
<feature type="active site" description="Proton acceptor" evidence="14">
    <location>
        <position position="259"/>
    </location>
</feature>
<dbReference type="OrthoDB" id="415590at2759"/>
<comment type="similarity">
    <text evidence="1">Belongs to the carbohydrate kinase pfkB family.</text>
</comment>
<dbReference type="AlphaFoldDB" id="A0A8S1HP70"/>
<dbReference type="InterPro" id="IPR006590">
    <property type="entry name" value="RNA_pol_Rpb4/RPC9_core"/>
</dbReference>
<evidence type="ECO:0000256" key="11">
    <source>
        <dbReference type="ARBA" id="ARBA00022958"/>
    </source>
</evidence>
<feature type="binding site" evidence="14">
    <location>
        <position position="294"/>
    </location>
    <ligand>
        <name>K(+)</name>
        <dbReference type="ChEBI" id="CHEBI:29103"/>
    </ligand>
</feature>
<evidence type="ECO:0000256" key="4">
    <source>
        <dbReference type="ARBA" id="ARBA00022490"/>
    </source>
</evidence>
<feature type="binding site" evidence="14">
    <location>
        <position position="298"/>
    </location>
    <ligand>
        <name>K(+)</name>
        <dbReference type="ChEBI" id="CHEBI:29103"/>
    </ligand>
</feature>
<keyword evidence="4 14" id="KW-0963">Cytoplasm</keyword>
<dbReference type="NCBIfam" id="TIGR02152">
    <property type="entry name" value="D_ribokin_bact"/>
    <property type="match status" value="1"/>
</dbReference>
<feature type="domain" description="RNA polymerase Rpb4/RPC9 core" evidence="15">
    <location>
        <begin position="329"/>
        <end position="448"/>
    </location>
</feature>
<dbReference type="Pfam" id="PF00294">
    <property type="entry name" value="PfkB"/>
    <property type="match status" value="1"/>
</dbReference>
<accession>A0A8S1HP70</accession>
<comment type="subunit">
    <text evidence="14">Homodimer.</text>
</comment>
<reference evidence="16" key="1">
    <citation type="submission" date="2020-10" db="EMBL/GenBank/DDBJ databases">
        <authorList>
            <person name="Kikuchi T."/>
        </authorList>
    </citation>
    <scope>NUCLEOTIDE SEQUENCE</scope>
    <source>
        <strain evidence="16">NKZ352</strain>
    </source>
</reference>
<dbReference type="InterPro" id="IPR018625">
    <property type="entry name" value="Pet100"/>
</dbReference>
<keyword evidence="12 14" id="KW-0539">Nucleus</keyword>
<dbReference type="GO" id="GO:0006352">
    <property type="term" value="P:DNA-templated transcription initiation"/>
    <property type="evidence" value="ECO:0007669"/>
    <property type="project" value="InterPro"/>
</dbReference>
<evidence type="ECO:0000256" key="1">
    <source>
        <dbReference type="ARBA" id="ARBA00005380"/>
    </source>
</evidence>
<feature type="binding site" evidence="14">
    <location>
        <begin position="258"/>
        <end position="259"/>
    </location>
    <ligand>
        <name>ATP</name>
        <dbReference type="ChEBI" id="CHEBI:30616"/>
    </ligand>
</feature>
<evidence type="ECO:0000256" key="7">
    <source>
        <dbReference type="ARBA" id="ARBA00022741"/>
    </source>
</evidence>
<dbReference type="Proteomes" id="UP000835052">
    <property type="component" value="Unassembled WGS sequence"/>
</dbReference>
<keyword evidence="8 14" id="KW-0418">Kinase</keyword>
<dbReference type="FunFam" id="3.40.1190.20:FF:000010">
    <property type="entry name" value="Ribokinase"/>
    <property type="match status" value="1"/>
</dbReference>
<dbReference type="CDD" id="cd01174">
    <property type="entry name" value="ribokinase"/>
    <property type="match status" value="1"/>
</dbReference>
<dbReference type="GO" id="GO:0005829">
    <property type="term" value="C:cytosol"/>
    <property type="evidence" value="ECO:0007669"/>
    <property type="project" value="TreeGrafter"/>
</dbReference>
<proteinExistence type="inferred from homology"/>
<feature type="binding site" evidence="14">
    <location>
        <position position="255"/>
    </location>
    <ligand>
        <name>K(+)</name>
        <dbReference type="ChEBI" id="CHEBI:29103"/>
    </ligand>
</feature>
<dbReference type="PANTHER" id="PTHR10584:SF166">
    <property type="entry name" value="RIBOKINASE"/>
    <property type="match status" value="1"/>
</dbReference>
<keyword evidence="5 14" id="KW-0808">Transferase</keyword>